<dbReference type="RefSeq" id="WP_092404097.1">
    <property type="nucleotide sequence ID" value="NZ_FOVF01000001.1"/>
</dbReference>
<sequence length="1662" mass="181537">MSTLRIVSRWQSLGGAVLLLAILAIAACGKQPASVPEVQGEKPVQAEPAKAITGKFEVTSARAEMYQGQLALSLEFPQQLTGAQDFDSLLSVTGANGEAVSGSWALDEDGKTLRFPFVTANATYTAHIKGELSAVDGQTLGSEVSKDIFTGPLEPAVGFAAQGSVLPARETRGLPVVSVNVDEVDVEFLRVHDDELANFFAAYQKNARRGSWDLDPQYGWYGREGKPVAQIADSVYANRFVLPGNENERTLNYLPIQNITELAKPGLYFAVLKQPGHFRDELETSFYFVSDIGIHTRAYKDKMFVHAASLKTGDPISGVEIRIIDGSGNPVVTGVADESGNAMLAYTLNAAHVLVARAGRDVSMVPFNQPALDLSDFAVAGRRDAWFDVFAWSGRDLYRPGETVRLSALLRDNDGKSIKPQPLFATLKQPDGRLYAEARLEPKDLGYFEWSREIPADAPTGRWQVEFRLDPASKEATQSLTLRIEEFLPERMKLDLATDQAQLKPGEPLRLEVQGDYLYGAPAVGNRFSARLTLSADVHPVEAHKDFYFGDPLIELPKEAKDVVDTALDEKGHLSEEINPLEEAKPAPVAAVLSGSLYETGGRTVTRTLKRTVWPAEVLVGVRPLFDVKDGAGANASAGFELIRTNAAGDLLAGDNLKLTLVRERRDYHWIWDRESGWHFNYSERFENAEARELKVEAGKATRFDVPVEWGGYRIEVLDPATGLTLRFPFTAGWSWNDDNRGGEARPDKVKLALDKQSYRAGDTLKVTLTPPHSGPGVLIVESDGMLYTRNIEARAGSTFEIPVTEAWERHDVYLTALVFRGGSAAERITPARAVGEAFIPMDRSERKVAVEIDSAKLMKPESDLAVTVKVPALAGKKAQVTISAVDVGILNITRFGVPDANDWFFAQRRLGVDAYDLYGRVIESFNGGNARLRYGGDIGLDALPQARRPTAKVQTVDLFAGPVDLDAEGNATVQMKVPDFNGTLRVSALVFSEDHYGSGDTETIVRADLVAEISTPRVMAPGDKAMVSLDLQNFSGAEREFRVRVEADKPLAVGNPERKLSLADNAKSTLDFPLDALEGYGVGKIRVSAESTDKAGDSIRVAREFEMVVRAAWPSVLRSTPQSLDSLAPVSLGSAAMDGLLADSVNARLTLSSLPPLPFSAALADLLRYPYGCVEQTTSKGFAALLLDQATADKLHVEGLDDGARKSRVEGAIGRIASMQAGSGHFSMWGGDSGVNTFITPYVTEFLLDAREEGFVVPEGMLQKALQRLSDDLLSGGHPYYAYDNADHLRFADEAWSAYVLARVNRAPLGTLRVLFDNERQKSLTALPLVHLGIALKLMGDQPRAEKAVEEAFAKTVQRPRWLGDYGSNLRDTALMVALVERNGMGKPEYAARVFELARSLKTEQREAEQNQSRWGGSGRIYLSTQEQVAIGRLGKQLINDGDVLVSGSFAIGDTTSEFQPDRIWSRSFTAADLRAGVRLTPRGTPPLYLSTDIAGVPRTPPEVDDSKVAIQRTFYTLDGKPWVAAPLREGDALIVGLKLEARETMPDAILVDLLPGGLEIENFNLTDSKQWADVVVNGITLSDRSNAAEVQHEEFRDDRYVAALKLNQGQEAHVFYLVRAVSPGTYLVPPPLVEDMYRPEIRGIGRSSVKSIKVVQPHGP</sequence>
<dbReference type="InterPro" id="IPR051802">
    <property type="entry name" value="YfhM-like"/>
</dbReference>
<dbReference type="Pfam" id="PF17970">
    <property type="entry name" value="bMG1"/>
    <property type="match status" value="1"/>
</dbReference>
<keyword evidence="3" id="KW-1003">Cell membrane</keyword>
<feature type="domain" description="Alpha-2-macroglobulin bait region" evidence="4">
    <location>
        <begin position="750"/>
        <end position="893"/>
    </location>
</feature>
<dbReference type="GO" id="GO:0004866">
    <property type="term" value="F:endopeptidase inhibitor activity"/>
    <property type="evidence" value="ECO:0007669"/>
    <property type="project" value="UniProtKB-UniRule"/>
</dbReference>
<dbReference type="Pfam" id="PF07703">
    <property type="entry name" value="A2M_BRD"/>
    <property type="match status" value="1"/>
</dbReference>
<dbReference type="SMART" id="SM01359">
    <property type="entry name" value="A2M_N_2"/>
    <property type="match status" value="1"/>
</dbReference>
<comment type="similarity">
    <text evidence="1">Belongs to the protease inhibitor I39 (alpha-2-macroglobulin) family. Bacterial alpha-2-macroglobulin subfamily.</text>
</comment>
<evidence type="ECO:0000313" key="7">
    <source>
        <dbReference type="Proteomes" id="UP000198575"/>
    </source>
</evidence>
<dbReference type="InterPro" id="IPR001599">
    <property type="entry name" value="Macroglobln_a2"/>
</dbReference>
<keyword evidence="7" id="KW-1185">Reference proteome</keyword>
<dbReference type="InterPro" id="IPR008930">
    <property type="entry name" value="Terpenoid_cyclase/PrenylTrfase"/>
</dbReference>
<dbReference type="InterPro" id="IPR026284">
    <property type="entry name" value="A2MG_proteobact"/>
</dbReference>
<dbReference type="SMART" id="SM01360">
    <property type="entry name" value="A2M"/>
    <property type="match status" value="1"/>
</dbReference>
<dbReference type="InterPro" id="IPR041462">
    <property type="entry name" value="Bact_A2M_MG6"/>
</dbReference>
<dbReference type="STRING" id="578942.SAMN05216289_101261"/>
<dbReference type="InterPro" id="IPR040639">
    <property type="entry name" value="A2MG_MG1"/>
</dbReference>
<dbReference type="Gene3D" id="1.50.10.20">
    <property type="match status" value="1"/>
</dbReference>
<proteinExistence type="inferred from homology"/>
<dbReference type="Pfam" id="PF01835">
    <property type="entry name" value="MG2"/>
    <property type="match status" value="1"/>
</dbReference>
<dbReference type="InterPro" id="IPR041203">
    <property type="entry name" value="Bact_A2M_MG5"/>
</dbReference>
<dbReference type="EMBL" id="FOVF01000001">
    <property type="protein sequence ID" value="SFM98089.1"/>
    <property type="molecule type" value="Genomic_DNA"/>
</dbReference>
<evidence type="ECO:0000256" key="2">
    <source>
        <dbReference type="ARBA" id="ARBA00022729"/>
    </source>
</evidence>
<feature type="domain" description="Alpha-2-macroglobulin" evidence="5">
    <location>
        <begin position="957"/>
        <end position="1046"/>
    </location>
</feature>
<dbReference type="Pfam" id="PF17962">
    <property type="entry name" value="bMG6"/>
    <property type="match status" value="1"/>
</dbReference>
<keyword evidence="3" id="KW-0472">Membrane</keyword>
<name>A0A1I4VAA2_9GAMM</name>
<dbReference type="InterPro" id="IPR011625">
    <property type="entry name" value="A2M_N_BRD"/>
</dbReference>
<dbReference type="Pfam" id="PF11974">
    <property type="entry name" value="bMG3"/>
    <property type="match status" value="1"/>
</dbReference>
<dbReference type="InterPro" id="IPR049120">
    <property type="entry name" value="A2M_bMG2"/>
</dbReference>
<dbReference type="OrthoDB" id="9767116at2"/>
<dbReference type="PIRSF" id="PIRSF038980">
    <property type="entry name" value="A2M_bac"/>
    <property type="match status" value="1"/>
</dbReference>
<dbReference type="SMART" id="SM01419">
    <property type="entry name" value="Thiol-ester_cl"/>
    <property type="match status" value="1"/>
</dbReference>
<dbReference type="InterPro" id="IPR047565">
    <property type="entry name" value="Alpha-macroglob_thiol-ester_cl"/>
</dbReference>
<protein>
    <recommendedName>
        <fullName evidence="3">Alpha-2-macroglobulin</fullName>
    </recommendedName>
</protein>
<dbReference type="Proteomes" id="UP000198575">
    <property type="component" value="Unassembled WGS sequence"/>
</dbReference>
<evidence type="ECO:0000313" key="6">
    <source>
        <dbReference type="EMBL" id="SFM98089.1"/>
    </source>
</evidence>
<gene>
    <name evidence="6" type="ORF">SAMN05216289_101261</name>
</gene>
<evidence type="ECO:0000259" key="4">
    <source>
        <dbReference type="SMART" id="SM01359"/>
    </source>
</evidence>
<dbReference type="InterPro" id="IPR041246">
    <property type="entry name" value="Bact_MG10"/>
</dbReference>
<comment type="function">
    <text evidence="3">Protects the bacterial cell from host peptidases.</text>
</comment>
<organism evidence="6 7">
    <name type="scientific">Dokdonella immobilis</name>
    <dbReference type="NCBI Taxonomy" id="578942"/>
    <lineage>
        <taxon>Bacteria</taxon>
        <taxon>Pseudomonadati</taxon>
        <taxon>Pseudomonadota</taxon>
        <taxon>Gammaproteobacteria</taxon>
        <taxon>Lysobacterales</taxon>
        <taxon>Rhodanobacteraceae</taxon>
        <taxon>Dokdonella</taxon>
    </lineage>
</organism>
<dbReference type="PROSITE" id="PS51257">
    <property type="entry name" value="PROKAR_LIPOPROTEIN"/>
    <property type="match status" value="1"/>
</dbReference>
<keyword evidence="2" id="KW-0732">Signal</keyword>
<accession>A0A1I4VAA2</accession>
<dbReference type="InterPro" id="IPR002890">
    <property type="entry name" value="MG2"/>
</dbReference>
<dbReference type="InterPro" id="IPR021868">
    <property type="entry name" value="Alpha_2_Macroglob_MG3"/>
</dbReference>
<dbReference type="CDD" id="cd02891">
    <property type="entry name" value="A2M_like"/>
    <property type="match status" value="1"/>
</dbReference>
<dbReference type="Pfam" id="PF17972">
    <property type="entry name" value="bMG5"/>
    <property type="match status" value="1"/>
</dbReference>
<dbReference type="Gene3D" id="2.60.40.1930">
    <property type="match status" value="1"/>
</dbReference>
<evidence type="ECO:0000256" key="1">
    <source>
        <dbReference type="ARBA" id="ARBA00010556"/>
    </source>
</evidence>
<reference evidence="6 7" key="1">
    <citation type="submission" date="2016-10" db="EMBL/GenBank/DDBJ databases">
        <authorList>
            <person name="de Groot N.N."/>
        </authorList>
    </citation>
    <scope>NUCLEOTIDE SEQUENCE [LARGE SCALE GENOMIC DNA]</scope>
    <source>
        <strain evidence="6 7">CGMCC 1.7659</strain>
    </source>
</reference>
<dbReference type="PANTHER" id="PTHR40094">
    <property type="entry name" value="ALPHA-2-MACROGLOBULIN HOMOLOG"/>
    <property type="match status" value="1"/>
</dbReference>
<dbReference type="Pfam" id="PF17973">
    <property type="entry name" value="bMG10"/>
    <property type="match status" value="1"/>
</dbReference>
<dbReference type="Pfam" id="PF00207">
    <property type="entry name" value="A2M"/>
    <property type="match status" value="1"/>
</dbReference>
<evidence type="ECO:0000256" key="3">
    <source>
        <dbReference type="PIRNR" id="PIRNR038980"/>
    </source>
</evidence>
<dbReference type="Pfam" id="PF21142">
    <property type="entry name" value="A2M_bMG2"/>
    <property type="match status" value="1"/>
</dbReference>
<evidence type="ECO:0000259" key="5">
    <source>
        <dbReference type="SMART" id="SM01360"/>
    </source>
</evidence>
<keyword evidence="3" id="KW-0646">Protease inhibitor</keyword>
<dbReference type="PANTHER" id="PTHR40094:SF1">
    <property type="entry name" value="UBIQUITIN DOMAIN-CONTAINING PROTEIN"/>
    <property type="match status" value="1"/>
</dbReference>
<dbReference type="SUPFAM" id="SSF48239">
    <property type="entry name" value="Terpenoid cyclases/Protein prenyltransferases"/>
    <property type="match status" value="1"/>
</dbReference>